<evidence type="ECO:0000256" key="1">
    <source>
        <dbReference type="ARBA" id="ARBA00023157"/>
    </source>
</evidence>
<dbReference type="InterPro" id="IPR036397">
    <property type="entry name" value="RNaseH_sf"/>
</dbReference>
<reference evidence="4" key="1">
    <citation type="journal article" date="2023" name="Insect Mol. Biol.">
        <title>Genome sequencing provides insights into the evolution of gene families encoding plant cell wall-degrading enzymes in longhorned beetles.</title>
        <authorList>
            <person name="Shin N.R."/>
            <person name="Okamura Y."/>
            <person name="Kirsch R."/>
            <person name="Pauchet Y."/>
        </authorList>
    </citation>
    <scope>NUCLEOTIDE SEQUENCE</scope>
    <source>
        <strain evidence="4">MMC_N1</strain>
    </source>
</reference>
<dbReference type="SUPFAM" id="SSF53098">
    <property type="entry name" value="Ribonuclease H-like"/>
    <property type="match status" value="1"/>
</dbReference>
<protein>
    <recommendedName>
        <fullName evidence="3">RNase H type-1 domain-containing protein</fullName>
    </recommendedName>
</protein>
<dbReference type="InterPro" id="IPR001173">
    <property type="entry name" value="Glyco_trans_2-like"/>
</dbReference>
<feature type="domain" description="RNase H type-1" evidence="3">
    <location>
        <begin position="1"/>
        <end position="151"/>
    </location>
</feature>
<dbReference type="InterPro" id="IPR029044">
    <property type="entry name" value="Nucleotide-diphossugar_trans"/>
</dbReference>
<keyword evidence="5" id="KW-1185">Reference proteome</keyword>
<evidence type="ECO:0000259" key="3">
    <source>
        <dbReference type="PROSITE" id="PS50879"/>
    </source>
</evidence>
<evidence type="ECO:0000256" key="2">
    <source>
        <dbReference type="ARBA" id="ARBA00023180"/>
    </source>
</evidence>
<comment type="caution">
    <text evidence="4">The sequence shown here is derived from an EMBL/GenBank/DDBJ whole genome shotgun (WGS) entry which is preliminary data.</text>
</comment>
<accession>A0ABQ9JYW3</accession>
<dbReference type="PANTHER" id="PTHR11675">
    <property type="entry name" value="N-ACETYLGALACTOSAMINYLTRANSFERASE"/>
    <property type="match status" value="1"/>
</dbReference>
<dbReference type="Pfam" id="PF00535">
    <property type="entry name" value="Glycos_transf_2"/>
    <property type="match status" value="1"/>
</dbReference>
<dbReference type="PANTHER" id="PTHR11675:SF134">
    <property type="entry name" value="N-ACETYLGALACTOSAMINYLTRANSFERASE 4-RELATED"/>
    <property type="match status" value="1"/>
</dbReference>
<dbReference type="PROSITE" id="PS50879">
    <property type="entry name" value="RNASE_H_1"/>
    <property type="match status" value="1"/>
</dbReference>
<evidence type="ECO:0000313" key="4">
    <source>
        <dbReference type="EMBL" id="KAJ8983299.1"/>
    </source>
</evidence>
<dbReference type="Pfam" id="PF00075">
    <property type="entry name" value="RNase_H"/>
    <property type="match status" value="1"/>
</dbReference>
<sequence length="253" mass="28573">MCKIFGILGINFDHLLNSAIPTIRARDIPGERERHSPSELRQPYSIRTVNQSYALGRYATVFQAEIFAILMVTSNEVVKEAPEQSVYICSDSQAALKALSSPRMRSPLVQECGEALEELARYKEVELVWVPGHCGIQGNEKADELARHEFSKKQLDDYLAANLTKVRAIHLPERSGLIRARLAGAKEAIADVLIFLDSHTEANVNWLPPLLEPIAQDYKTCVCPFIDVIQYETFEYRAQDEGARGAFDWEFFL</sequence>
<dbReference type="CDD" id="cd09276">
    <property type="entry name" value="Rnase_HI_RT_non_LTR"/>
    <property type="match status" value="1"/>
</dbReference>
<dbReference type="SUPFAM" id="SSF53448">
    <property type="entry name" value="Nucleotide-diphospho-sugar transferases"/>
    <property type="match status" value="1"/>
</dbReference>
<proteinExistence type="predicted"/>
<dbReference type="Gene3D" id="3.30.420.10">
    <property type="entry name" value="Ribonuclease H-like superfamily/Ribonuclease H"/>
    <property type="match status" value="1"/>
</dbReference>
<name>A0ABQ9JYW3_9CUCU</name>
<dbReference type="InterPro" id="IPR002156">
    <property type="entry name" value="RNaseH_domain"/>
</dbReference>
<dbReference type="InterPro" id="IPR012337">
    <property type="entry name" value="RNaseH-like_sf"/>
</dbReference>
<keyword evidence="2" id="KW-0325">Glycoprotein</keyword>
<dbReference type="Proteomes" id="UP001162164">
    <property type="component" value="Unassembled WGS sequence"/>
</dbReference>
<keyword evidence="1" id="KW-1015">Disulfide bond</keyword>
<dbReference type="EMBL" id="JAPWTJ010000081">
    <property type="protein sequence ID" value="KAJ8983299.1"/>
    <property type="molecule type" value="Genomic_DNA"/>
</dbReference>
<evidence type="ECO:0000313" key="5">
    <source>
        <dbReference type="Proteomes" id="UP001162164"/>
    </source>
</evidence>
<gene>
    <name evidence="4" type="ORF">NQ317_019856</name>
</gene>
<dbReference type="Gene3D" id="3.90.550.10">
    <property type="entry name" value="Spore Coat Polysaccharide Biosynthesis Protein SpsA, Chain A"/>
    <property type="match status" value="1"/>
</dbReference>
<organism evidence="4 5">
    <name type="scientific">Molorchus minor</name>
    <dbReference type="NCBI Taxonomy" id="1323400"/>
    <lineage>
        <taxon>Eukaryota</taxon>
        <taxon>Metazoa</taxon>
        <taxon>Ecdysozoa</taxon>
        <taxon>Arthropoda</taxon>
        <taxon>Hexapoda</taxon>
        <taxon>Insecta</taxon>
        <taxon>Pterygota</taxon>
        <taxon>Neoptera</taxon>
        <taxon>Endopterygota</taxon>
        <taxon>Coleoptera</taxon>
        <taxon>Polyphaga</taxon>
        <taxon>Cucujiformia</taxon>
        <taxon>Chrysomeloidea</taxon>
        <taxon>Cerambycidae</taxon>
        <taxon>Lamiinae</taxon>
        <taxon>Monochamini</taxon>
        <taxon>Molorchus</taxon>
    </lineage>
</organism>